<dbReference type="AlphaFoldDB" id="A0A9D4BZ74"/>
<dbReference type="Proteomes" id="UP000828390">
    <property type="component" value="Unassembled WGS sequence"/>
</dbReference>
<evidence type="ECO:0000313" key="1">
    <source>
        <dbReference type="EMBL" id="KAH3713736.1"/>
    </source>
</evidence>
<sequence>MHEDWTEKVTCRFHKDWLLKLANIAKTAPSPLPTHIGGHFHEDLTINLTSKVLTMKTAPPHGDHHFRTCTRYSLDTSSMWDKFLAQGNASGQGGIRTRDLSIPKPAKNAPTLGYHFHEYLTINGTSRLFTRFYYSHIRKTATTLAAMFLAKSEPFSNWSKMSLRHMFYPRFPKI</sequence>
<dbReference type="EMBL" id="JAIWYP010000014">
    <property type="protein sequence ID" value="KAH3713736.1"/>
    <property type="molecule type" value="Genomic_DNA"/>
</dbReference>
<reference evidence="1" key="1">
    <citation type="journal article" date="2019" name="bioRxiv">
        <title>The Genome of the Zebra Mussel, Dreissena polymorpha: A Resource for Invasive Species Research.</title>
        <authorList>
            <person name="McCartney M.A."/>
            <person name="Auch B."/>
            <person name="Kono T."/>
            <person name="Mallez S."/>
            <person name="Zhang Y."/>
            <person name="Obille A."/>
            <person name="Becker A."/>
            <person name="Abrahante J.E."/>
            <person name="Garbe J."/>
            <person name="Badalamenti J.P."/>
            <person name="Herman A."/>
            <person name="Mangelson H."/>
            <person name="Liachko I."/>
            <person name="Sullivan S."/>
            <person name="Sone E.D."/>
            <person name="Koren S."/>
            <person name="Silverstein K.A.T."/>
            <person name="Beckman K.B."/>
            <person name="Gohl D.M."/>
        </authorList>
    </citation>
    <scope>NUCLEOTIDE SEQUENCE</scope>
    <source>
        <strain evidence="1">Duluth1</strain>
        <tissue evidence="1">Whole animal</tissue>
    </source>
</reference>
<name>A0A9D4BZ74_DREPO</name>
<gene>
    <name evidence="1" type="ORF">DPMN_073538</name>
</gene>
<organism evidence="1 2">
    <name type="scientific">Dreissena polymorpha</name>
    <name type="common">Zebra mussel</name>
    <name type="synonym">Mytilus polymorpha</name>
    <dbReference type="NCBI Taxonomy" id="45954"/>
    <lineage>
        <taxon>Eukaryota</taxon>
        <taxon>Metazoa</taxon>
        <taxon>Spiralia</taxon>
        <taxon>Lophotrochozoa</taxon>
        <taxon>Mollusca</taxon>
        <taxon>Bivalvia</taxon>
        <taxon>Autobranchia</taxon>
        <taxon>Heteroconchia</taxon>
        <taxon>Euheterodonta</taxon>
        <taxon>Imparidentia</taxon>
        <taxon>Neoheterodontei</taxon>
        <taxon>Myida</taxon>
        <taxon>Dreissenoidea</taxon>
        <taxon>Dreissenidae</taxon>
        <taxon>Dreissena</taxon>
    </lineage>
</organism>
<accession>A0A9D4BZ74</accession>
<keyword evidence="2" id="KW-1185">Reference proteome</keyword>
<protein>
    <submittedName>
        <fullName evidence="1">Uncharacterized protein</fullName>
    </submittedName>
</protein>
<reference evidence="1" key="2">
    <citation type="submission" date="2020-11" db="EMBL/GenBank/DDBJ databases">
        <authorList>
            <person name="McCartney M.A."/>
            <person name="Auch B."/>
            <person name="Kono T."/>
            <person name="Mallez S."/>
            <person name="Becker A."/>
            <person name="Gohl D.M."/>
            <person name="Silverstein K.A.T."/>
            <person name="Koren S."/>
            <person name="Bechman K.B."/>
            <person name="Herman A."/>
            <person name="Abrahante J.E."/>
            <person name="Garbe J."/>
        </authorList>
    </citation>
    <scope>NUCLEOTIDE SEQUENCE</scope>
    <source>
        <strain evidence="1">Duluth1</strain>
        <tissue evidence="1">Whole animal</tissue>
    </source>
</reference>
<comment type="caution">
    <text evidence="1">The sequence shown here is derived from an EMBL/GenBank/DDBJ whole genome shotgun (WGS) entry which is preliminary data.</text>
</comment>
<evidence type="ECO:0000313" key="2">
    <source>
        <dbReference type="Proteomes" id="UP000828390"/>
    </source>
</evidence>
<proteinExistence type="predicted"/>